<evidence type="ECO:0000313" key="2">
    <source>
        <dbReference type="EMBL" id="KAE8656963.1"/>
    </source>
</evidence>
<evidence type="ECO:0000313" key="3">
    <source>
        <dbReference type="Proteomes" id="UP000436088"/>
    </source>
</evidence>
<dbReference type="Proteomes" id="UP000436088">
    <property type="component" value="Unassembled WGS sequence"/>
</dbReference>
<keyword evidence="3" id="KW-1185">Reference proteome</keyword>
<evidence type="ECO:0000256" key="1">
    <source>
        <dbReference type="SAM" id="Coils"/>
    </source>
</evidence>
<protein>
    <submittedName>
        <fullName evidence="2">Uncharacterized protein</fullName>
    </submittedName>
</protein>
<accession>A0A6A2WEP3</accession>
<feature type="coiled-coil region" evidence="1">
    <location>
        <begin position="26"/>
        <end position="147"/>
    </location>
</feature>
<comment type="caution">
    <text evidence="2">The sequence shown here is derived from an EMBL/GenBank/DDBJ whole genome shotgun (WGS) entry which is preliminary data.</text>
</comment>
<reference evidence="2" key="1">
    <citation type="submission" date="2019-09" db="EMBL/GenBank/DDBJ databases">
        <title>Draft genome information of white flower Hibiscus syriacus.</title>
        <authorList>
            <person name="Kim Y.-M."/>
        </authorList>
    </citation>
    <scope>NUCLEOTIDE SEQUENCE [LARGE SCALE GENOMIC DNA]</scope>
    <source>
        <strain evidence="2">YM2019G1</strain>
    </source>
</reference>
<organism evidence="2 3">
    <name type="scientific">Hibiscus syriacus</name>
    <name type="common">Rose of Sharon</name>
    <dbReference type="NCBI Taxonomy" id="106335"/>
    <lineage>
        <taxon>Eukaryota</taxon>
        <taxon>Viridiplantae</taxon>
        <taxon>Streptophyta</taxon>
        <taxon>Embryophyta</taxon>
        <taxon>Tracheophyta</taxon>
        <taxon>Spermatophyta</taxon>
        <taxon>Magnoliopsida</taxon>
        <taxon>eudicotyledons</taxon>
        <taxon>Gunneridae</taxon>
        <taxon>Pentapetalae</taxon>
        <taxon>rosids</taxon>
        <taxon>malvids</taxon>
        <taxon>Malvales</taxon>
        <taxon>Malvaceae</taxon>
        <taxon>Malvoideae</taxon>
        <taxon>Hibiscus</taxon>
    </lineage>
</organism>
<proteinExistence type="predicted"/>
<gene>
    <name evidence="2" type="ORF">F3Y22_tig00116997pilonHSYRG00699</name>
</gene>
<dbReference type="AlphaFoldDB" id="A0A6A2WEP3"/>
<keyword evidence="1" id="KW-0175">Coiled coil</keyword>
<name>A0A6A2WEP3_HIBSY</name>
<dbReference type="EMBL" id="VEPZ02001762">
    <property type="protein sequence ID" value="KAE8656963.1"/>
    <property type="molecule type" value="Genomic_DNA"/>
</dbReference>
<dbReference type="Gene3D" id="1.10.287.1490">
    <property type="match status" value="1"/>
</dbReference>
<sequence>MIENRDILQWELVDVYKKAETAANDLTEEKAVVSSLKKEQQALEKQILKDKEERKSLETDLEEATKSLDEDIESSNAKISGIEDEKMVLYRTLTQQKNASKEAQENMEDAHKLMISLGKERDNGKQVKKLEDELASAKGEILRLRSQINSSDVLVNDKPR</sequence>